<dbReference type="Proteomes" id="UP001152607">
    <property type="component" value="Unassembled WGS sequence"/>
</dbReference>
<comment type="caution">
    <text evidence="1">The sequence shown here is derived from an EMBL/GenBank/DDBJ whole genome shotgun (WGS) entry which is preliminary data.</text>
</comment>
<dbReference type="EMBL" id="CAOQHR010000004">
    <property type="protein sequence ID" value="CAI6333902.1"/>
    <property type="molecule type" value="Genomic_DNA"/>
</dbReference>
<name>A0A9W4UFS4_9PLEO</name>
<keyword evidence="2" id="KW-1185">Reference proteome</keyword>
<reference evidence="1" key="1">
    <citation type="submission" date="2023-01" db="EMBL/GenBank/DDBJ databases">
        <authorList>
            <person name="Van Ghelder C."/>
            <person name="Rancurel C."/>
        </authorList>
    </citation>
    <scope>NUCLEOTIDE SEQUENCE</scope>
    <source>
        <strain evidence="1">CNCM I-4278</strain>
    </source>
</reference>
<gene>
    <name evidence="1" type="ORF">PDIGIT_LOCUS6954</name>
</gene>
<proteinExistence type="predicted"/>
<dbReference type="AlphaFoldDB" id="A0A9W4UFS4"/>
<evidence type="ECO:0000313" key="2">
    <source>
        <dbReference type="Proteomes" id="UP001152607"/>
    </source>
</evidence>
<organism evidence="1 2">
    <name type="scientific">Periconia digitata</name>
    <dbReference type="NCBI Taxonomy" id="1303443"/>
    <lineage>
        <taxon>Eukaryota</taxon>
        <taxon>Fungi</taxon>
        <taxon>Dikarya</taxon>
        <taxon>Ascomycota</taxon>
        <taxon>Pezizomycotina</taxon>
        <taxon>Dothideomycetes</taxon>
        <taxon>Pleosporomycetidae</taxon>
        <taxon>Pleosporales</taxon>
        <taxon>Massarineae</taxon>
        <taxon>Periconiaceae</taxon>
        <taxon>Periconia</taxon>
    </lineage>
</organism>
<sequence>MVPSFCIRLDADYVHTSFIRHAPQSSRDSVAQFEHLRGIAHQPGAEILVQLCFFNVIHDQVHSFNRIVAENTIRVYAVEPKAMTIEPTGDLVRCNHQLAVGINLFVRLDFLQPVFFIAGQEPYLVRLT</sequence>
<evidence type="ECO:0000313" key="1">
    <source>
        <dbReference type="EMBL" id="CAI6333902.1"/>
    </source>
</evidence>
<protein>
    <submittedName>
        <fullName evidence="1">Uncharacterized protein</fullName>
    </submittedName>
</protein>
<accession>A0A9W4UFS4</accession>